<protein>
    <submittedName>
        <fullName evidence="1">Uncharacterized protein</fullName>
    </submittedName>
</protein>
<dbReference type="AlphaFoldDB" id="A0A7W7Y6V6"/>
<name>A0A7W7Y6V6_9BACT</name>
<dbReference type="RefSeq" id="WP_184337535.1">
    <property type="nucleotide sequence ID" value="NZ_JACHIG010000001.1"/>
</dbReference>
<organism evidence="1 2">
    <name type="scientific">Prosthecobacter vanneervenii</name>
    <dbReference type="NCBI Taxonomy" id="48466"/>
    <lineage>
        <taxon>Bacteria</taxon>
        <taxon>Pseudomonadati</taxon>
        <taxon>Verrucomicrobiota</taxon>
        <taxon>Verrucomicrobiia</taxon>
        <taxon>Verrucomicrobiales</taxon>
        <taxon>Verrucomicrobiaceae</taxon>
        <taxon>Prosthecobacter</taxon>
    </lineage>
</organism>
<comment type="caution">
    <text evidence="1">The sequence shown here is derived from an EMBL/GenBank/DDBJ whole genome shotgun (WGS) entry which is preliminary data.</text>
</comment>
<gene>
    <name evidence="1" type="ORF">HNQ65_000225</name>
</gene>
<evidence type="ECO:0000313" key="2">
    <source>
        <dbReference type="Proteomes" id="UP000590740"/>
    </source>
</evidence>
<reference evidence="1 2" key="1">
    <citation type="submission" date="2020-08" db="EMBL/GenBank/DDBJ databases">
        <title>Genomic Encyclopedia of Type Strains, Phase IV (KMG-IV): sequencing the most valuable type-strain genomes for metagenomic binning, comparative biology and taxonomic classification.</title>
        <authorList>
            <person name="Goeker M."/>
        </authorList>
    </citation>
    <scope>NUCLEOTIDE SEQUENCE [LARGE SCALE GENOMIC DNA]</scope>
    <source>
        <strain evidence="1 2">DSM 12252</strain>
    </source>
</reference>
<evidence type="ECO:0000313" key="1">
    <source>
        <dbReference type="EMBL" id="MBB5030671.1"/>
    </source>
</evidence>
<proteinExistence type="predicted"/>
<keyword evidence="2" id="KW-1185">Reference proteome</keyword>
<dbReference type="Proteomes" id="UP000590740">
    <property type="component" value="Unassembled WGS sequence"/>
</dbReference>
<sequence length="198" mass="22787">MLLGTLGCAHKKRVFKTGPGPARIQGRQGDLAKIESQVRKLWPADVRYVFTEKEARDWARFIRAAECRKLILGYNGGESGLPGYDWLDITAIIPNGDFGGRLLEYARAHKLHPLQITTFEPQLIAIMLDREDHVIAALTQNDGCCQPVRVGRYRGRWVFDTLFWKRAHRLRFEAQELVKEMRKIAVENGPNQWDEDEE</sequence>
<accession>A0A7W7Y6V6</accession>
<dbReference type="EMBL" id="JACHIG010000001">
    <property type="protein sequence ID" value="MBB5030671.1"/>
    <property type="molecule type" value="Genomic_DNA"/>
</dbReference>